<comment type="caution">
    <text evidence="1">The sequence shown here is derived from an EMBL/GenBank/DDBJ whole genome shotgun (WGS) entry which is preliminary data.</text>
</comment>
<evidence type="ECO:0000313" key="2">
    <source>
        <dbReference type="Proteomes" id="UP000253090"/>
    </source>
</evidence>
<dbReference type="RefSeq" id="WP_114494851.1">
    <property type="nucleotide sequence ID" value="NZ_QPJW01000001.1"/>
</dbReference>
<dbReference type="AlphaFoldDB" id="A0A369BR19"/>
<name>A0A369BR19_9BACL</name>
<protein>
    <submittedName>
        <fullName evidence="1">Uncharacterized protein</fullName>
    </submittedName>
</protein>
<gene>
    <name evidence="1" type="ORF">DFP94_101496</name>
</gene>
<reference evidence="1 2" key="1">
    <citation type="submission" date="2018-07" db="EMBL/GenBank/DDBJ databases">
        <title>Genomic Encyclopedia of Type Strains, Phase III (KMG-III): the genomes of soil and plant-associated and newly described type strains.</title>
        <authorList>
            <person name="Whitman W."/>
        </authorList>
    </citation>
    <scope>NUCLEOTIDE SEQUENCE [LARGE SCALE GENOMIC DNA]</scope>
    <source>
        <strain evidence="1 2">CECT 8333</strain>
    </source>
</reference>
<dbReference type="EMBL" id="QPJW01000001">
    <property type="protein sequence ID" value="RCX22907.1"/>
    <property type="molecule type" value="Genomic_DNA"/>
</dbReference>
<dbReference type="Proteomes" id="UP000253090">
    <property type="component" value="Unassembled WGS sequence"/>
</dbReference>
<organism evidence="1 2">
    <name type="scientific">Fontibacillus phaseoli</name>
    <dbReference type="NCBI Taxonomy" id="1416533"/>
    <lineage>
        <taxon>Bacteria</taxon>
        <taxon>Bacillati</taxon>
        <taxon>Bacillota</taxon>
        <taxon>Bacilli</taxon>
        <taxon>Bacillales</taxon>
        <taxon>Paenibacillaceae</taxon>
        <taxon>Fontibacillus</taxon>
    </lineage>
</organism>
<proteinExistence type="predicted"/>
<sequence>MLTPGERKTATYTCSECRRQIRTLADEYGDHGCICGWGPNARADDVRKYVKRCVDNGVAPDAFAFALTYEWAYYGAPGREIDELIAKELAKYEQRN</sequence>
<dbReference type="OrthoDB" id="9797709at2"/>
<evidence type="ECO:0000313" key="1">
    <source>
        <dbReference type="EMBL" id="RCX22907.1"/>
    </source>
</evidence>
<keyword evidence="2" id="KW-1185">Reference proteome</keyword>
<accession>A0A369BR19</accession>